<proteinExistence type="predicted"/>
<dbReference type="GO" id="GO:0004386">
    <property type="term" value="F:helicase activity"/>
    <property type="evidence" value="ECO:0007669"/>
    <property type="project" value="UniProtKB-KW"/>
</dbReference>
<evidence type="ECO:0000313" key="2">
    <source>
        <dbReference type="Proteomes" id="UP000023152"/>
    </source>
</evidence>
<keyword evidence="1" id="KW-0067">ATP-binding</keyword>
<name>X6NBD5_RETFI</name>
<dbReference type="EMBL" id="ASPP01010048">
    <property type="protein sequence ID" value="ETO23316.1"/>
    <property type="molecule type" value="Genomic_DNA"/>
</dbReference>
<keyword evidence="1" id="KW-0547">Nucleotide-binding</keyword>
<dbReference type="Proteomes" id="UP000023152">
    <property type="component" value="Unassembled WGS sequence"/>
</dbReference>
<gene>
    <name evidence="1" type="ORF">RFI_13866</name>
</gene>
<keyword evidence="1" id="KW-0378">Hydrolase</keyword>
<evidence type="ECO:0000313" key="1">
    <source>
        <dbReference type="EMBL" id="ETO23316.1"/>
    </source>
</evidence>
<comment type="caution">
    <text evidence="1">The sequence shown here is derived from an EMBL/GenBank/DDBJ whole genome shotgun (WGS) entry which is preliminary data.</text>
</comment>
<organism evidence="1 2">
    <name type="scientific">Reticulomyxa filosa</name>
    <dbReference type="NCBI Taxonomy" id="46433"/>
    <lineage>
        <taxon>Eukaryota</taxon>
        <taxon>Sar</taxon>
        <taxon>Rhizaria</taxon>
        <taxon>Retaria</taxon>
        <taxon>Foraminifera</taxon>
        <taxon>Monothalamids</taxon>
        <taxon>Reticulomyxidae</taxon>
        <taxon>Reticulomyxa</taxon>
    </lineage>
</organism>
<reference evidence="1 2" key="1">
    <citation type="journal article" date="2013" name="Curr. Biol.">
        <title>The Genome of the Foraminiferan Reticulomyxa filosa.</title>
        <authorList>
            <person name="Glockner G."/>
            <person name="Hulsmann N."/>
            <person name="Schleicher M."/>
            <person name="Noegel A.A."/>
            <person name="Eichinger L."/>
            <person name="Gallinger C."/>
            <person name="Pawlowski J."/>
            <person name="Sierra R."/>
            <person name="Euteneuer U."/>
            <person name="Pillet L."/>
            <person name="Moustafa A."/>
            <person name="Platzer M."/>
            <person name="Groth M."/>
            <person name="Szafranski K."/>
            <person name="Schliwa M."/>
        </authorList>
    </citation>
    <scope>NUCLEOTIDE SEQUENCE [LARGE SCALE GENOMIC DNA]</scope>
</reference>
<dbReference type="AlphaFoldDB" id="X6NBD5"/>
<keyword evidence="1" id="KW-0347">Helicase</keyword>
<keyword evidence="2" id="KW-1185">Reference proteome</keyword>
<accession>X6NBD5</accession>
<protein>
    <submittedName>
        <fullName evidence="1">RNA helicase</fullName>
    </submittedName>
</protein>
<sequence length="128" mass="15368">MLSQKEKTKRKSKTNKNHSTAKVFSLIHLNPKWKKNAKQIIIKPLSFILVLEESKENTIKKKEASLHQWISKEKEVKKEKGKKVQTMNRFYDTYPHKLKNQFVFATHEKRRFHALLKKKKNKNKNKKN</sequence>